<keyword evidence="2" id="KW-1185">Reference proteome</keyword>
<dbReference type="eggNOG" id="ENOG5032RU7">
    <property type="taxonomic scope" value="Bacteria"/>
</dbReference>
<organism evidence="1 2">
    <name type="scientific">Vibrio proteolyticus NBRC 13287</name>
    <dbReference type="NCBI Taxonomy" id="1219065"/>
    <lineage>
        <taxon>Bacteria</taxon>
        <taxon>Pseudomonadati</taxon>
        <taxon>Pseudomonadota</taxon>
        <taxon>Gammaproteobacteria</taxon>
        <taxon>Vibrionales</taxon>
        <taxon>Vibrionaceae</taxon>
        <taxon>Vibrio</taxon>
    </lineage>
</organism>
<dbReference type="Proteomes" id="UP000016570">
    <property type="component" value="Unassembled WGS sequence"/>
</dbReference>
<evidence type="ECO:0000313" key="1">
    <source>
        <dbReference type="EMBL" id="GAD65635.1"/>
    </source>
</evidence>
<dbReference type="EMBL" id="BATJ01000001">
    <property type="protein sequence ID" value="GAD65635.1"/>
    <property type="molecule type" value="Genomic_DNA"/>
</dbReference>
<evidence type="ECO:0000313" key="2">
    <source>
        <dbReference type="Proteomes" id="UP000016570"/>
    </source>
</evidence>
<dbReference type="RefSeq" id="WP_021703627.1">
    <property type="nucleotide sequence ID" value="NZ_BATJ01000001.1"/>
</dbReference>
<reference evidence="1 2" key="1">
    <citation type="submission" date="2013-09" db="EMBL/GenBank/DDBJ databases">
        <title>Whole genome shotgun sequence of Vibrio proteolyticus NBRC 13287.</title>
        <authorList>
            <person name="Isaki S."/>
            <person name="Hosoyama A."/>
            <person name="Numata M."/>
            <person name="Hashimoto M."/>
            <person name="Hosoyama Y."/>
            <person name="Tsuchikane K."/>
            <person name="Noguchi M."/>
            <person name="Hirakata S."/>
            <person name="Ichikawa N."/>
            <person name="Ohji S."/>
            <person name="Yamazoe A."/>
            <person name="Fujita N."/>
        </authorList>
    </citation>
    <scope>NUCLEOTIDE SEQUENCE [LARGE SCALE GENOMIC DNA]</scope>
    <source>
        <strain evidence="1 2">NBRC 13287</strain>
    </source>
</reference>
<comment type="caution">
    <text evidence="1">The sequence shown here is derived from an EMBL/GenBank/DDBJ whole genome shotgun (WGS) entry which is preliminary data.</text>
</comment>
<accession>U2ZW15</accession>
<name>U2ZW15_VIBPR</name>
<proteinExistence type="predicted"/>
<sequence length="125" mass="14402">MDHIEHVSVNFDYTSFLSASCDKKWTFLEAMSTFAPIFSVVWREATDNFHSPEDRLWDAALRRLSTNRSDESNLITLFEIAKGQGIERIKLVMPYSLDRDQIVKIESRSHVRIAGQQGDEIVIVL</sequence>
<dbReference type="AlphaFoldDB" id="U2ZW15"/>
<gene>
    <name evidence="1" type="ORF">VPR01S_01_04090</name>
</gene>
<dbReference type="STRING" id="1219065.VPR01S_01_04090"/>
<protein>
    <submittedName>
        <fullName evidence="1">Uncharacterized protein</fullName>
    </submittedName>
</protein>